<keyword evidence="1" id="KW-0732">Signal</keyword>
<dbReference type="Gene3D" id="3.20.20.80">
    <property type="entry name" value="Glycosidases"/>
    <property type="match status" value="1"/>
</dbReference>
<dbReference type="EMBL" id="RJJD01000004">
    <property type="protein sequence ID" value="RNI28881.1"/>
    <property type="molecule type" value="Genomic_DNA"/>
</dbReference>
<reference evidence="4 5" key="1">
    <citation type="submission" date="2018-11" db="EMBL/GenBank/DDBJ databases">
        <title>Rufibacter latericius sp. nov., isolated from water in Baiyang Lake.</title>
        <authorList>
            <person name="Yang Y."/>
        </authorList>
    </citation>
    <scope>NUCLEOTIDE SEQUENCE [LARGE SCALE GENOMIC DNA]</scope>
    <source>
        <strain evidence="4 5">R-22-1c-1</strain>
    </source>
</reference>
<evidence type="ECO:0000259" key="2">
    <source>
        <dbReference type="Pfam" id="PF12904"/>
    </source>
</evidence>
<dbReference type="OrthoDB" id="59486at2"/>
<name>A0A3M9MTP3_9BACT</name>
<keyword evidence="5" id="KW-1185">Reference proteome</keyword>
<dbReference type="InterPro" id="IPR017853">
    <property type="entry name" value="GH"/>
</dbReference>
<evidence type="ECO:0000259" key="3">
    <source>
        <dbReference type="Pfam" id="PF13204"/>
    </source>
</evidence>
<feature type="chain" id="PRO_5018251852" evidence="1">
    <location>
        <begin position="20"/>
        <end position="453"/>
    </location>
</feature>
<dbReference type="SUPFAM" id="SSF51445">
    <property type="entry name" value="(Trans)glycosidases"/>
    <property type="match status" value="1"/>
</dbReference>
<organism evidence="4 5">
    <name type="scientific">Rufibacter latericius</name>
    <dbReference type="NCBI Taxonomy" id="2487040"/>
    <lineage>
        <taxon>Bacteria</taxon>
        <taxon>Pseudomonadati</taxon>
        <taxon>Bacteroidota</taxon>
        <taxon>Cytophagia</taxon>
        <taxon>Cytophagales</taxon>
        <taxon>Hymenobacteraceae</taxon>
        <taxon>Rufibacter</taxon>
    </lineage>
</organism>
<evidence type="ECO:0000256" key="1">
    <source>
        <dbReference type="SAM" id="SignalP"/>
    </source>
</evidence>
<feature type="domain" description="Putative collagen-binding" evidence="2">
    <location>
        <begin position="353"/>
        <end position="442"/>
    </location>
</feature>
<dbReference type="PANTHER" id="PTHR37836:SF3">
    <property type="entry name" value="ENDOGLUCANASE"/>
    <property type="match status" value="1"/>
</dbReference>
<dbReference type="RefSeq" id="WP_123126737.1">
    <property type="nucleotide sequence ID" value="NZ_RJJD01000004.1"/>
</dbReference>
<dbReference type="Proteomes" id="UP000272117">
    <property type="component" value="Unassembled WGS sequence"/>
</dbReference>
<evidence type="ECO:0000313" key="4">
    <source>
        <dbReference type="EMBL" id="RNI28881.1"/>
    </source>
</evidence>
<dbReference type="AlphaFoldDB" id="A0A3M9MTP3"/>
<accession>A0A3M9MTP3</accession>
<gene>
    <name evidence="4" type="ORF">EFB08_08660</name>
</gene>
<comment type="caution">
    <text evidence="4">The sequence shown here is derived from an EMBL/GenBank/DDBJ whole genome shotgun (WGS) entry which is preliminary data.</text>
</comment>
<feature type="signal peptide" evidence="1">
    <location>
        <begin position="1"/>
        <end position="19"/>
    </location>
</feature>
<sequence>MRSLLLPILLVLSSFCVYGQKTPPLKVSADKRYLETQTDKPFFWLGDTAWELIHRLNREETDLYLKDRASKGFTVIQTVVLAELDGLKTPNAYGHLPLYNQDPTQLNEKYFEHVDYVLKRAEKLGLYIGLLPTWGDKFHKAWGVGPEIFTPDNARQFGQLLAKRYAKHPNLIWILGGDRWPENEEDKQIIRAMARGIRSVDQQHLITFHPSGEKKATDFFNEDWLDLDMFQAGHSRQSYDFKYVRDSRKATPTRPVINGEPRYEDHPDRFKPEEFGWLDASDVRSSAYWTMLSGAAGYTYGAHGIWQMYQVNRSPVSWARTNWKASLDLPGATHLLHLKKLLSSFPWQQLRNDQALILNDNPIGEAHQVAAMGEQKDFLLAYTPMGKALKLDLSKLAENKWEAYWFNPRDGQWKKIGEYNRTDQPTFTPWSAGRGSDFVLVLLPVNSPHQLPR</sequence>
<dbReference type="InterPro" id="IPR025277">
    <property type="entry name" value="Apiosidase-like_cat_dom"/>
</dbReference>
<proteinExistence type="predicted"/>
<protein>
    <submittedName>
        <fullName evidence="4">DUF4038 domain-containing protein</fullName>
    </submittedName>
</protein>
<dbReference type="Pfam" id="PF13204">
    <property type="entry name" value="Apiosidase"/>
    <property type="match status" value="1"/>
</dbReference>
<dbReference type="PANTHER" id="PTHR37836">
    <property type="entry name" value="LMO1036 PROTEIN"/>
    <property type="match status" value="1"/>
</dbReference>
<dbReference type="InterPro" id="IPR024749">
    <property type="entry name" value="Collagen-bd_put"/>
</dbReference>
<feature type="domain" description="Apiosidase-like catalytic" evidence="3">
    <location>
        <begin position="29"/>
        <end position="348"/>
    </location>
</feature>
<dbReference type="Pfam" id="PF12904">
    <property type="entry name" value="Collagen_bind_2"/>
    <property type="match status" value="1"/>
</dbReference>
<evidence type="ECO:0000313" key="5">
    <source>
        <dbReference type="Proteomes" id="UP000272117"/>
    </source>
</evidence>